<feature type="region of interest" description="Disordered" evidence="1">
    <location>
        <begin position="1"/>
        <end position="91"/>
    </location>
</feature>
<dbReference type="OrthoDB" id="5364416at2759"/>
<evidence type="ECO:0000313" key="3">
    <source>
        <dbReference type="Proteomes" id="UP000243797"/>
    </source>
</evidence>
<feature type="compositionally biased region" description="Basic and acidic residues" evidence="1">
    <location>
        <begin position="70"/>
        <end position="81"/>
    </location>
</feature>
<sequence>MSETPPTTIRSLLAGGARSPRSPSNLKTSVAVMQQASYASVSQLRQNGGHTGIPAKPERRTDNQGSQAENGERHREKDPSHQPKTSTENEEMYILTLRTDKNLHETMTNLRSKHFPPKLNHLDAHITLFHALPKSKLDSHVIPAVKEVTQATTKFELGATTPFKLKKGIAIGMPKDHGGNASRDLHSKLVRKWSDFLSQQDFSFQAHYTIMNKVEDREHIDEAFRDVKDGWKACFGTAEGITLYRYHPSAWHWQADFDFQDRR</sequence>
<gene>
    <name evidence="2" type="ORF">CAC42_4606</name>
</gene>
<accession>A0A2K1QNS2</accession>
<dbReference type="Pfam" id="PF13563">
    <property type="entry name" value="2_5_RNA_ligase2"/>
    <property type="match status" value="1"/>
</dbReference>
<keyword evidence="3" id="KW-1185">Reference proteome</keyword>
<dbReference type="AlphaFoldDB" id="A0A2K1QNS2"/>
<dbReference type="InParanoid" id="A0A2K1QNS2"/>
<dbReference type="STRING" id="2082308.A0A2K1QNS2"/>
<feature type="compositionally biased region" description="Polar residues" evidence="1">
    <location>
        <begin position="21"/>
        <end position="48"/>
    </location>
</feature>
<proteinExistence type="predicted"/>
<feature type="compositionally biased region" description="Polar residues" evidence="1">
    <location>
        <begin position="1"/>
        <end position="10"/>
    </location>
</feature>
<protein>
    <submittedName>
        <fullName evidence="2">Uncharacterized protein</fullName>
    </submittedName>
</protein>
<evidence type="ECO:0000256" key="1">
    <source>
        <dbReference type="SAM" id="MobiDB-lite"/>
    </source>
</evidence>
<reference evidence="2 3" key="1">
    <citation type="submission" date="2017-06" db="EMBL/GenBank/DDBJ databases">
        <title>Draft genome sequence of a variant of Elsinoe murrayae.</title>
        <authorList>
            <person name="Cheng Q."/>
        </authorList>
    </citation>
    <scope>NUCLEOTIDE SEQUENCE [LARGE SCALE GENOMIC DNA]</scope>
    <source>
        <strain evidence="2 3">CQ-2017a</strain>
    </source>
</reference>
<organism evidence="2 3">
    <name type="scientific">Sphaceloma murrayae</name>
    <dbReference type="NCBI Taxonomy" id="2082308"/>
    <lineage>
        <taxon>Eukaryota</taxon>
        <taxon>Fungi</taxon>
        <taxon>Dikarya</taxon>
        <taxon>Ascomycota</taxon>
        <taxon>Pezizomycotina</taxon>
        <taxon>Dothideomycetes</taxon>
        <taxon>Dothideomycetidae</taxon>
        <taxon>Myriangiales</taxon>
        <taxon>Elsinoaceae</taxon>
        <taxon>Sphaceloma</taxon>
    </lineage>
</organism>
<dbReference type="Proteomes" id="UP000243797">
    <property type="component" value="Unassembled WGS sequence"/>
</dbReference>
<comment type="caution">
    <text evidence="2">The sequence shown here is derived from an EMBL/GenBank/DDBJ whole genome shotgun (WGS) entry which is preliminary data.</text>
</comment>
<dbReference type="Gene3D" id="3.90.1140.10">
    <property type="entry name" value="Cyclic phosphodiesterase"/>
    <property type="match status" value="1"/>
</dbReference>
<evidence type="ECO:0000313" key="2">
    <source>
        <dbReference type="EMBL" id="PNS16642.1"/>
    </source>
</evidence>
<name>A0A2K1QNS2_9PEZI</name>
<dbReference type="EMBL" id="NKHZ01000055">
    <property type="protein sequence ID" value="PNS16642.1"/>
    <property type="molecule type" value="Genomic_DNA"/>
</dbReference>